<feature type="region of interest" description="Disordered" evidence="1">
    <location>
        <begin position="1"/>
        <end position="20"/>
    </location>
</feature>
<feature type="region of interest" description="Disordered" evidence="1">
    <location>
        <begin position="100"/>
        <end position="120"/>
    </location>
</feature>
<evidence type="ECO:0000256" key="1">
    <source>
        <dbReference type="SAM" id="MobiDB-lite"/>
    </source>
</evidence>
<sequence length="120" mass="13042">GVVGGWKSEDAVAADSDVAGDQRRRAWKLELHGGGGHDFWTRRRQEGSSDFEEQRDAVRERRDREKIGCGCGGGGCEVESTITQRSLVERLAAAEMTTASFGRFGGGRGDGPWRRGDGDE</sequence>
<reference evidence="2 3" key="1">
    <citation type="journal article" date="2023" name="Plants (Basel)">
        <title>Bridging the Gap: Combining Genomics and Transcriptomics Approaches to Understand Stylosanthes scabra, an Orphan Legume from the Brazilian Caatinga.</title>
        <authorList>
            <person name="Ferreira-Neto J.R.C."/>
            <person name="da Silva M.D."/>
            <person name="Binneck E."/>
            <person name="de Melo N.F."/>
            <person name="da Silva R.H."/>
            <person name="de Melo A.L.T.M."/>
            <person name="Pandolfi V."/>
            <person name="Bustamante F.O."/>
            <person name="Brasileiro-Vidal A.C."/>
            <person name="Benko-Iseppon A.M."/>
        </authorList>
    </citation>
    <scope>NUCLEOTIDE SEQUENCE [LARGE SCALE GENOMIC DNA]</scope>
    <source>
        <tissue evidence="2">Leaves</tissue>
    </source>
</reference>
<feature type="region of interest" description="Disordered" evidence="1">
    <location>
        <begin position="34"/>
        <end position="63"/>
    </location>
</feature>
<comment type="caution">
    <text evidence="2">The sequence shown here is derived from an EMBL/GenBank/DDBJ whole genome shotgun (WGS) entry which is preliminary data.</text>
</comment>
<feature type="non-terminal residue" evidence="2">
    <location>
        <position position="120"/>
    </location>
</feature>
<dbReference type="Proteomes" id="UP001341840">
    <property type="component" value="Unassembled WGS sequence"/>
</dbReference>
<feature type="non-terminal residue" evidence="2">
    <location>
        <position position="1"/>
    </location>
</feature>
<gene>
    <name evidence="2" type="ORF">PIB30_100365</name>
</gene>
<keyword evidence="3" id="KW-1185">Reference proteome</keyword>
<proteinExistence type="predicted"/>
<feature type="compositionally biased region" description="Basic and acidic residues" evidence="1">
    <location>
        <begin position="111"/>
        <end position="120"/>
    </location>
</feature>
<organism evidence="2 3">
    <name type="scientific">Stylosanthes scabra</name>
    <dbReference type="NCBI Taxonomy" id="79078"/>
    <lineage>
        <taxon>Eukaryota</taxon>
        <taxon>Viridiplantae</taxon>
        <taxon>Streptophyta</taxon>
        <taxon>Embryophyta</taxon>
        <taxon>Tracheophyta</taxon>
        <taxon>Spermatophyta</taxon>
        <taxon>Magnoliopsida</taxon>
        <taxon>eudicotyledons</taxon>
        <taxon>Gunneridae</taxon>
        <taxon>Pentapetalae</taxon>
        <taxon>rosids</taxon>
        <taxon>fabids</taxon>
        <taxon>Fabales</taxon>
        <taxon>Fabaceae</taxon>
        <taxon>Papilionoideae</taxon>
        <taxon>50 kb inversion clade</taxon>
        <taxon>dalbergioids sensu lato</taxon>
        <taxon>Dalbergieae</taxon>
        <taxon>Pterocarpus clade</taxon>
        <taxon>Stylosanthes</taxon>
    </lineage>
</organism>
<name>A0ABU6WX32_9FABA</name>
<dbReference type="EMBL" id="JASCZI010184036">
    <property type="protein sequence ID" value="MED6189884.1"/>
    <property type="molecule type" value="Genomic_DNA"/>
</dbReference>
<evidence type="ECO:0000313" key="3">
    <source>
        <dbReference type="Proteomes" id="UP001341840"/>
    </source>
</evidence>
<accession>A0ABU6WX32</accession>
<feature type="compositionally biased region" description="Basic and acidic residues" evidence="1">
    <location>
        <begin position="39"/>
        <end position="63"/>
    </location>
</feature>
<evidence type="ECO:0000313" key="2">
    <source>
        <dbReference type="EMBL" id="MED6189884.1"/>
    </source>
</evidence>
<protein>
    <submittedName>
        <fullName evidence="2">Uncharacterized protein</fullName>
    </submittedName>
</protein>